<keyword evidence="2" id="KW-0150">Chloroplast</keyword>
<evidence type="ECO:0000313" key="7">
    <source>
        <dbReference type="EMBL" id="CAE8630872.1"/>
    </source>
</evidence>
<dbReference type="OrthoDB" id="423598at2759"/>
<feature type="binding site" evidence="5">
    <location>
        <position position="138"/>
    </location>
    <ligand>
        <name>chlorophyll a</name>
        <dbReference type="ChEBI" id="CHEBI:58416"/>
        <label>1</label>
    </ligand>
</feature>
<dbReference type="InterPro" id="IPR022796">
    <property type="entry name" value="Chloroa_b-bind"/>
</dbReference>
<keyword evidence="3" id="KW-0602">Photosynthesis</keyword>
<feature type="domain" description="FAS1" evidence="6">
    <location>
        <begin position="486"/>
        <end position="550"/>
    </location>
</feature>
<dbReference type="GO" id="GO:0016168">
    <property type="term" value="F:chlorophyll binding"/>
    <property type="evidence" value="ECO:0007669"/>
    <property type="project" value="UniProtKB-KW"/>
</dbReference>
<dbReference type="SUPFAM" id="SSF103511">
    <property type="entry name" value="Chlorophyll a-b binding protein"/>
    <property type="match status" value="2"/>
</dbReference>
<dbReference type="Gene3D" id="2.30.180.10">
    <property type="entry name" value="FAS1 domain"/>
    <property type="match status" value="1"/>
</dbReference>
<evidence type="ECO:0000256" key="2">
    <source>
        <dbReference type="ARBA" id="ARBA00022528"/>
    </source>
</evidence>
<feature type="binding site" evidence="5">
    <location>
        <position position="224"/>
    </location>
    <ligand>
        <name>chlorophyll a</name>
        <dbReference type="ChEBI" id="CHEBI:58416"/>
        <label>1</label>
    </ligand>
</feature>
<name>A0A813GZQ8_POLGL</name>
<feature type="binding site" description="axial binding residue" evidence="5">
    <location>
        <position position="143"/>
    </location>
    <ligand>
        <name>chlorophyll b</name>
        <dbReference type="ChEBI" id="CHEBI:61721"/>
        <label>1</label>
    </ligand>
    <ligandPart>
        <name>Mg</name>
        <dbReference type="ChEBI" id="CHEBI:25107"/>
    </ligandPart>
</feature>
<dbReference type="Pfam" id="PF00504">
    <property type="entry name" value="Chloroa_b-bind"/>
    <property type="match status" value="2"/>
</dbReference>
<dbReference type="Pfam" id="PF02469">
    <property type="entry name" value="Fasciclin"/>
    <property type="match status" value="1"/>
</dbReference>
<feature type="binding site" evidence="5">
    <location>
        <position position="172"/>
    </location>
    <ligand>
        <name>chlorophyll a</name>
        <dbReference type="ChEBI" id="CHEBI:58416"/>
        <label>1</label>
    </ligand>
</feature>
<dbReference type="InterPro" id="IPR000782">
    <property type="entry name" value="FAS1_domain"/>
</dbReference>
<proteinExistence type="predicted"/>
<feature type="binding site" evidence="5">
    <location>
        <position position="123"/>
    </location>
    <ligand>
        <name>chlorophyll a</name>
        <dbReference type="ChEBI" id="CHEBI:58416"/>
        <label>1</label>
    </ligand>
</feature>
<dbReference type="GO" id="GO:0016020">
    <property type="term" value="C:membrane"/>
    <property type="evidence" value="ECO:0007669"/>
    <property type="project" value="InterPro"/>
</dbReference>
<organism evidence="7 8">
    <name type="scientific">Polarella glacialis</name>
    <name type="common">Dinoflagellate</name>
    <dbReference type="NCBI Taxonomy" id="89957"/>
    <lineage>
        <taxon>Eukaryota</taxon>
        <taxon>Sar</taxon>
        <taxon>Alveolata</taxon>
        <taxon>Dinophyceae</taxon>
        <taxon>Suessiales</taxon>
        <taxon>Suessiaceae</taxon>
        <taxon>Polarella</taxon>
    </lineage>
</organism>
<dbReference type="AlphaFoldDB" id="A0A813GZQ8"/>
<reference evidence="7" key="1">
    <citation type="submission" date="2021-02" db="EMBL/GenBank/DDBJ databases">
        <authorList>
            <person name="Dougan E. K."/>
            <person name="Rhodes N."/>
            <person name="Thang M."/>
            <person name="Chan C."/>
        </authorList>
    </citation>
    <scope>NUCLEOTIDE SEQUENCE</scope>
</reference>
<evidence type="ECO:0000259" key="6">
    <source>
        <dbReference type="PROSITE" id="PS50213"/>
    </source>
</evidence>
<evidence type="ECO:0000256" key="3">
    <source>
        <dbReference type="ARBA" id="ARBA00022531"/>
    </source>
</evidence>
<dbReference type="GO" id="GO:0009765">
    <property type="term" value="P:photosynthesis, light harvesting"/>
    <property type="evidence" value="ECO:0007669"/>
    <property type="project" value="InterPro"/>
</dbReference>
<keyword evidence="5" id="KW-0157">Chromophore</keyword>
<dbReference type="InterPro" id="IPR001344">
    <property type="entry name" value="Chloro_AB-bd_pln"/>
</dbReference>
<feature type="binding site" evidence="5">
    <location>
        <position position="230"/>
    </location>
    <ligand>
        <name>chlorophyll a</name>
        <dbReference type="ChEBI" id="CHEBI:58416"/>
        <label>1</label>
    </ligand>
</feature>
<dbReference type="PANTHER" id="PTHR21649">
    <property type="entry name" value="CHLOROPHYLL A/B BINDING PROTEIN"/>
    <property type="match status" value="1"/>
</dbReference>
<sequence length="715" mass="75291">MAQSSSAVAFVQMAPLSQQPSAFLQSAVPAASPPGGAWEAAVPQTQSASAAGSSSTVVLAAAGLLAAAVVSGGSRGERRGARRANVVARRFFGGEPAAEAKFDPAVQLGAMEPLGYFDPLSLSKVGEEDEFRKFRAAEIKHGRVCMIASLGLVGQHFAGTGGVVKGTLGTLLSESGAVGIAGILAVSAFLEFTFPENPDKELKEPGNFGDPLGVDQYTQEMREKELNNGRMAMMAVAGILGAELATGEDAIQQFGLPGGGFCVKLPERFSPQVAKVPTATPAALLSLKCTPEQLLGNPDLKRHADAEDIEQQVITAADREGNHGADLMAATDGAKKHRISPWVLQRFHKLVKNTMWSQVDMIATVLARNDLIKHAGKWNASQHETCAAFGGDEILFDAACVEEREARQIQNAGIFSDKYPGYGWQCPKVGVAHAVSTKPRFHSTVRDWGYRINFMICCIGISMGSSGPCTMRLDCLELNCWILIGILLYHVAGGTTMSSSLKDGMRVTSAQGSQLNVQIGGGTVKVGRATVTAADVACSNGVIHVIDKVLLAPLAEKAAPFDPAQQIGAMAPLGFFDPLGFSKKGDKAGFNNLQAAEIKHGRVAMMAALGAVVQHYVKFPGFESVPTGLGAVTTAPGKEGFAALFLVSGVLELAIWTQDDKKEPGNFGDPAGLNMYNPEMRQKEINNGRMGMFSAIGIIAAEALSGKDGMNQLGF</sequence>
<evidence type="ECO:0000256" key="4">
    <source>
        <dbReference type="ARBA" id="ARBA00022640"/>
    </source>
</evidence>
<accession>A0A813GZQ8</accession>
<evidence type="ECO:0000313" key="8">
    <source>
        <dbReference type="Proteomes" id="UP000654075"/>
    </source>
</evidence>
<keyword evidence="4" id="KW-0934">Plastid</keyword>
<feature type="binding site" evidence="5">
    <location>
        <position position="228"/>
    </location>
    <ligand>
        <name>chlorophyll a</name>
        <dbReference type="ChEBI" id="CHEBI:58416"/>
        <label>1</label>
    </ligand>
</feature>
<gene>
    <name evidence="7" type="ORF">PGLA1383_LOCUS47053</name>
</gene>
<dbReference type="InterPro" id="IPR036378">
    <property type="entry name" value="FAS1_dom_sf"/>
</dbReference>
<dbReference type="EMBL" id="CAJNNV010029970">
    <property type="protein sequence ID" value="CAE8630872.1"/>
    <property type="molecule type" value="Genomic_DNA"/>
</dbReference>
<dbReference type="Proteomes" id="UP000654075">
    <property type="component" value="Unassembled WGS sequence"/>
</dbReference>
<dbReference type="Gene3D" id="1.10.3460.10">
    <property type="entry name" value="Chlorophyll a/b binding protein domain"/>
    <property type="match status" value="2"/>
</dbReference>
<keyword evidence="8" id="KW-1185">Reference proteome</keyword>
<evidence type="ECO:0000256" key="1">
    <source>
        <dbReference type="ARBA" id="ARBA00004229"/>
    </source>
</evidence>
<protein>
    <recommendedName>
        <fullName evidence="6">FAS1 domain-containing protein</fullName>
    </recommendedName>
</protein>
<comment type="subcellular location">
    <subcellularLocation>
        <location evidence="1">Plastid</location>
        <location evidence="1">Chloroplast</location>
    </subcellularLocation>
</comment>
<evidence type="ECO:0000256" key="5">
    <source>
        <dbReference type="PIRSR" id="PIRSR601344-1"/>
    </source>
</evidence>
<comment type="caution">
    <text evidence="7">The sequence shown here is derived from an EMBL/GenBank/DDBJ whole genome shotgun (WGS) entry which is preliminary data.</text>
</comment>
<dbReference type="SUPFAM" id="SSF82153">
    <property type="entry name" value="FAS1 domain"/>
    <property type="match status" value="1"/>
</dbReference>
<feature type="binding site" evidence="5">
    <location>
        <position position="225"/>
    </location>
    <ligand>
        <name>chlorophyll a</name>
        <dbReference type="ChEBI" id="CHEBI:58416"/>
        <label>1</label>
    </ligand>
</feature>
<keyword evidence="5" id="KW-0148">Chlorophyll</keyword>
<dbReference type="SMART" id="SM00554">
    <property type="entry name" value="FAS1"/>
    <property type="match status" value="1"/>
</dbReference>
<dbReference type="GO" id="GO:0009507">
    <property type="term" value="C:chloroplast"/>
    <property type="evidence" value="ECO:0007669"/>
    <property type="project" value="UniProtKB-SubCell"/>
</dbReference>
<dbReference type="PROSITE" id="PS50213">
    <property type="entry name" value="FAS1"/>
    <property type="match status" value="1"/>
</dbReference>
<feature type="binding site" evidence="5">
    <location>
        <position position="141"/>
    </location>
    <ligand>
        <name>chlorophyll a</name>
        <dbReference type="ChEBI" id="CHEBI:58416"/>
        <label>1</label>
    </ligand>
</feature>
<feature type="binding site" description="axial binding residue" evidence="5">
    <location>
        <position position="178"/>
    </location>
    <ligand>
        <name>chlorophyll b</name>
        <dbReference type="ChEBI" id="CHEBI:61721"/>
        <label>1</label>
    </ligand>
    <ligandPart>
        <name>Mg</name>
        <dbReference type="ChEBI" id="CHEBI:25107"/>
    </ligandPart>
</feature>